<organism evidence="2 3">
    <name type="scientific">Coregonus suidteri</name>
    <dbReference type="NCBI Taxonomy" id="861788"/>
    <lineage>
        <taxon>Eukaryota</taxon>
        <taxon>Metazoa</taxon>
        <taxon>Chordata</taxon>
        <taxon>Craniata</taxon>
        <taxon>Vertebrata</taxon>
        <taxon>Euteleostomi</taxon>
        <taxon>Actinopterygii</taxon>
        <taxon>Neopterygii</taxon>
        <taxon>Teleostei</taxon>
        <taxon>Protacanthopterygii</taxon>
        <taxon>Salmoniformes</taxon>
        <taxon>Salmonidae</taxon>
        <taxon>Coregoninae</taxon>
        <taxon>Coregonus</taxon>
    </lineage>
</organism>
<dbReference type="Proteomes" id="UP001356427">
    <property type="component" value="Unassembled WGS sequence"/>
</dbReference>
<evidence type="ECO:0000313" key="2">
    <source>
        <dbReference type="EMBL" id="KAK6313785.1"/>
    </source>
</evidence>
<evidence type="ECO:0000256" key="1">
    <source>
        <dbReference type="SAM" id="MobiDB-lite"/>
    </source>
</evidence>
<sequence>MQASYCSQVSESEVSAGSWCKLRWVVTSQPTSLGPAAERLKTTPGTGIHQAASGPRTSSQAAVDYLRDPVIHQEDQ</sequence>
<dbReference type="AlphaFoldDB" id="A0AAN8LL22"/>
<reference evidence="2 3" key="1">
    <citation type="submission" date="2021-04" db="EMBL/GenBank/DDBJ databases">
        <authorList>
            <person name="De Guttry C."/>
            <person name="Zahm M."/>
            <person name="Klopp C."/>
            <person name="Cabau C."/>
            <person name="Louis A."/>
            <person name="Berthelot C."/>
            <person name="Parey E."/>
            <person name="Roest Crollius H."/>
            <person name="Montfort J."/>
            <person name="Robinson-Rechavi M."/>
            <person name="Bucao C."/>
            <person name="Bouchez O."/>
            <person name="Gislard M."/>
            <person name="Lluch J."/>
            <person name="Milhes M."/>
            <person name="Lampietro C."/>
            <person name="Lopez Roques C."/>
            <person name="Donnadieu C."/>
            <person name="Braasch I."/>
            <person name="Desvignes T."/>
            <person name="Postlethwait J."/>
            <person name="Bobe J."/>
            <person name="Wedekind C."/>
            <person name="Guiguen Y."/>
        </authorList>
    </citation>
    <scope>NUCLEOTIDE SEQUENCE [LARGE SCALE GENOMIC DNA]</scope>
    <source>
        <strain evidence="2">Cs_M1</strain>
        <tissue evidence="2">Blood</tissue>
    </source>
</reference>
<protein>
    <submittedName>
        <fullName evidence="2">Uncharacterized protein</fullName>
    </submittedName>
</protein>
<accession>A0AAN8LL22</accession>
<feature type="region of interest" description="Disordered" evidence="1">
    <location>
        <begin position="43"/>
        <end position="63"/>
    </location>
</feature>
<evidence type="ECO:0000313" key="3">
    <source>
        <dbReference type="Proteomes" id="UP001356427"/>
    </source>
</evidence>
<gene>
    <name evidence="2" type="ORF">J4Q44_G00152440</name>
</gene>
<proteinExistence type="predicted"/>
<comment type="caution">
    <text evidence="2">The sequence shown here is derived from an EMBL/GenBank/DDBJ whole genome shotgun (WGS) entry which is preliminary data.</text>
</comment>
<name>A0AAN8LL22_9TELE</name>
<dbReference type="EMBL" id="JAGTTL010000013">
    <property type="protein sequence ID" value="KAK6313785.1"/>
    <property type="molecule type" value="Genomic_DNA"/>
</dbReference>
<keyword evidence="3" id="KW-1185">Reference proteome</keyword>